<comment type="catalytic activity">
    <reaction evidence="3">
        <text>ATP + H2O = ADP + phosphate + H(+)</text>
        <dbReference type="Rhea" id="RHEA:13065"/>
        <dbReference type="ChEBI" id="CHEBI:15377"/>
        <dbReference type="ChEBI" id="CHEBI:15378"/>
        <dbReference type="ChEBI" id="CHEBI:30616"/>
        <dbReference type="ChEBI" id="CHEBI:43474"/>
        <dbReference type="ChEBI" id="CHEBI:456216"/>
        <dbReference type="EC" id="5.6.2.3"/>
    </reaction>
</comment>
<dbReference type="GeneID" id="66131288"/>
<name>A0ABN5XIN2_9EURY</name>
<sequence length="703" mass="77948">MSQTPFEHTGSLQIGTVDFVSSNEIKVALDIETPESMALNAGGPRPFPRVNSYVLIPVDNGFLVGQIGWLTVERSAFPKRRGMQDFGLIDLPYPLRKLSLNPLGTLRENPNDSDQYVFQRGADALPSVGAAVVLPSERQLRSIVESGERRRVKIGTSPLAGNAKVCVDPNRLFGRHLAVLGNTGSGKSCSIAGLIHWSLEQAQEICSGQPNARFIILDPNGEYSHSFGGENSAIKARIFKVNPAGGECSLKVPLWLWNSAEWCSFTQASAKTQRPLLKRALREVKAGWIGATGSTDEENKLSLRRYLSSTLITLQRDLRSGAIKTDETKFGFRLKAIRDDLEYKQGECATTRLNEISKAIDDALQATHNSFKKEGKQIDYYRAFTEQQVEIVITTIKSSLETLGGITYPEGPDEDVPLFFKGSDLADHLEILSNQENVSQYLDFLISRIRTLLSDSKMNAVIGCDGSITLKQWLTDYIGKDKAEDGSVTVIDLSLVPTEVVHVVTAVIARMVFEALQRYMKINGAALPTVLVMEEAHTFIKRYRDDVENHDAAAVCCQVFEHIAREGRKFGLGLVLSSQRPSELSPTVLSQCNTFLLHRITNDRDQELVHRLVPDNLKGLLRDLPLLPSQSAILLGWASELPILVKMNDLPKSQQPRSDDPDFWGSWVGKDEEGKQMLCSINWLPIVKDWQAGQDGEIEGEDT</sequence>
<comment type="catalytic activity">
    <reaction evidence="2">
        <text>Couples ATP hydrolysis with the unwinding of duplex DNA by translocating in the 3'-5' direction.</text>
        <dbReference type="EC" id="5.6.2.4"/>
    </reaction>
</comment>
<evidence type="ECO:0000256" key="3">
    <source>
        <dbReference type="ARBA" id="ARBA00048954"/>
    </source>
</evidence>
<proteinExistence type="inferred from homology"/>
<evidence type="ECO:0000259" key="5">
    <source>
        <dbReference type="Pfam" id="PF01935"/>
    </source>
</evidence>
<gene>
    <name evidence="6" type="ORF">MchiMG62_17620</name>
</gene>
<dbReference type="RefSeq" id="WP_221056660.1">
    <property type="nucleotide sequence ID" value="NZ_AP019781.1"/>
</dbReference>
<dbReference type="Proteomes" id="UP000824969">
    <property type="component" value="Chromosome"/>
</dbReference>
<dbReference type="PANTHER" id="PTHR42957">
    <property type="entry name" value="HELICASE MJ1565-RELATED"/>
    <property type="match status" value="1"/>
</dbReference>
<evidence type="ECO:0000313" key="7">
    <source>
        <dbReference type="Proteomes" id="UP000824969"/>
    </source>
</evidence>
<comment type="similarity">
    <text evidence="1">Belongs to the HerA family.</text>
</comment>
<dbReference type="PANTHER" id="PTHR42957:SF1">
    <property type="entry name" value="HELICASE MJ1565-RELATED"/>
    <property type="match status" value="1"/>
</dbReference>
<dbReference type="Pfam" id="PF01935">
    <property type="entry name" value="DUF87"/>
    <property type="match status" value="1"/>
</dbReference>
<organism evidence="6 7">
    <name type="scientific">Methanoculleus chikugoensis</name>
    <dbReference type="NCBI Taxonomy" id="118126"/>
    <lineage>
        <taxon>Archaea</taxon>
        <taxon>Methanobacteriati</taxon>
        <taxon>Methanobacteriota</taxon>
        <taxon>Stenosarchaea group</taxon>
        <taxon>Methanomicrobia</taxon>
        <taxon>Methanomicrobiales</taxon>
        <taxon>Methanomicrobiaceae</taxon>
        <taxon>Methanoculleus</taxon>
    </lineage>
</organism>
<comment type="catalytic activity">
    <reaction evidence="4">
        <text>ATP + H2O = ADP + phosphate + H(+)</text>
        <dbReference type="Rhea" id="RHEA:13065"/>
        <dbReference type="ChEBI" id="CHEBI:15377"/>
        <dbReference type="ChEBI" id="CHEBI:15378"/>
        <dbReference type="ChEBI" id="CHEBI:30616"/>
        <dbReference type="ChEBI" id="CHEBI:43474"/>
        <dbReference type="ChEBI" id="CHEBI:456216"/>
        <dbReference type="EC" id="5.6.2.4"/>
    </reaction>
</comment>
<protein>
    <recommendedName>
        <fullName evidence="5">Helicase HerA central domain-containing protein</fullName>
    </recommendedName>
</protein>
<evidence type="ECO:0000256" key="2">
    <source>
        <dbReference type="ARBA" id="ARBA00034617"/>
    </source>
</evidence>
<reference evidence="6 7" key="1">
    <citation type="submission" date="2019-06" db="EMBL/GenBank/DDBJ databases">
        <title>Complete genome sequence of Methanoculleus chikugoensis strain MG62.</title>
        <authorList>
            <person name="Asakawa S."/>
            <person name="Dianou D."/>
        </authorList>
    </citation>
    <scope>NUCLEOTIDE SEQUENCE [LARGE SCALE GENOMIC DNA]</scope>
    <source>
        <strain evidence="6 7">MG62</strain>
    </source>
</reference>
<evidence type="ECO:0000313" key="6">
    <source>
        <dbReference type="EMBL" id="BBL68581.1"/>
    </source>
</evidence>
<dbReference type="EMBL" id="AP019781">
    <property type="protein sequence ID" value="BBL68581.1"/>
    <property type="molecule type" value="Genomic_DNA"/>
</dbReference>
<evidence type="ECO:0000256" key="1">
    <source>
        <dbReference type="ARBA" id="ARBA00007816"/>
    </source>
</evidence>
<accession>A0ABN5XIN2</accession>
<keyword evidence="7" id="KW-1185">Reference proteome</keyword>
<dbReference type="InterPro" id="IPR002789">
    <property type="entry name" value="HerA_central"/>
</dbReference>
<evidence type="ECO:0000256" key="4">
    <source>
        <dbReference type="ARBA" id="ARBA00048988"/>
    </source>
</evidence>
<feature type="domain" description="Helicase HerA central" evidence="5">
    <location>
        <begin position="153"/>
        <end position="378"/>
    </location>
</feature>
<dbReference type="InterPro" id="IPR008571">
    <property type="entry name" value="HerA-like"/>
</dbReference>